<evidence type="ECO:0000313" key="2">
    <source>
        <dbReference type="Proteomes" id="UP000711996"/>
    </source>
</evidence>
<gene>
    <name evidence="1" type="ORF">CGCSCA2_v006976</name>
</gene>
<proteinExistence type="predicted"/>
<dbReference type="EMBL" id="QPMT01000019">
    <property type="protein sequence ID" value="KAF4858833.1"/>
    <property type="molecule type" value="Genomic_DNA"/>
</dbReference>
<name>A0A9P5ESW7_COLSI</name>
<accession>A0A9P5ESW7</accession>
<organism evidence="1 2">
    <name type="scientific">Colletotrichum siamense</name>
    <name type="common">Anthracnose fungus</name>
    <dbReference type="NCBI Taxonomy" id="690259"/>
    <lineage>
        <taxon>Eukaryota</taxon>
        <taxon>Fungi</taxon>
        <taxon>Dikarya</taxon>
        <taxon>Ascomycota</taxon>
        <taxon>Pezizomycotina</taxon>
        <taxon>Sordariomycetes</taxon>
        <taxon>Hypocreomycetidae</taxon>
        <taxon>Glomerellales</taxon>
        <taxon>Glomerellaceae</taxon>
        <taxon>Colletotrichum</taxon>
        <taxon>Colletotrichum gloeosporioides species complex</taxon>
    </lineage>
</organism>
<comment type="caution">
    <text evidence="1">The sequence shown here is derived from an EMBL/GenBank/DDBJ whole genome shotgun (WGS) entry which is preliminary data.</text>
</comment>
<dbReference type="OrthoDB" id="10499190at2759"/>
<dbReference type="Proteomes" id="UP000711996">
    <property type="component" value="Unassembled WGS sequence"/>
</dbReference>
<sequence>MRILVAKSSLGKRPALCFLALPNKIHTRNEATFLQQHSLVSLPHPRLEPRSPNRIGPIVKL</sequence>
<protein>
    <submittedName>
        <fullName evidence="1">Uncharacterized protein</fullName>
    </submittedName>
</protein>
<evidence type="ECO:0000313" key="1">
    <source>
        <dbReference type="EMBL" id="KAF4858833.1"/>
    </source>
</evidence>
<keyword evidence="2" id="KW-1185">Reference proteome</keyword>
<reference evidence="1" key="1">
    <citation type="submission" date="2019-06" db="EMBL/GenBank/DDBJ databases">
        <authorList>
            <person name="Gan P."/>
            <person name="Shirasu K."/>
        </authorList>
    </citation>
    <scope>NUCLEOTIDE SEQUENCE [LARGE SCALE GENOMIC DNA]</scope>
    <source>
        <strain evidence="1">CAD2</strain>
    </source>
</reference>
<dbReference type="AlphaFoldDB" id="A0A9P5ESW7"/>